<accession>A0A5E6MUQ0</accession>
<organism evidence="2">
    <name type="scientific">Pseudomonas fluorescens</name>
    <dbReference type="NCBI Taxonomy" id="294"/>
    <lineage>
        <taxon>Bacteria</taxon>
        <taxon>Pseudomonadati</taxon>
        <taxon>Pseudomonadota</taxon>
        <taxon>Gammaproteobacteria</taxon>
        <taxon>Pseudomonadales</taxon>
        <taxon>Pseudomonadaceae</taxon>
        <taxon>Pseudomonas</taxon>
    </lineage>
</organism>
<sequence length="368" mass="40566">MFNTQYGQTSPFHFNRSPASDVRQVSWEAQSHTHTRARAARDFSNNFSYFQGPTGFVTPADMEHFANRPLTGNPFHDQMTMLARFILSDTEMQHLLDAINHNGQEDGLISQGDADEVAAYYAQQESPPGRELPGRYNGNFQSQRLNNQFAPQDTWQPVGASQRGDAAQASDHRPYANDTKEAFCERVLARFSSFEDPSTPGLITDKSLNAVASGYRLDGQPATQAEIDIATEMLERRGKLFKTLDKGRSGELNGAFSRQDLGDASDEYQSMSDKALILKIKANFEQYTKTPGAGLASFDDLQEAAGLKPTTRCFSAEAVAAARELLLHRPELLRALDIAGDNDRNPDGKFGHGDMDNLAATSSDAPRC</sequence>
<protein>
    <submittedName>
        <fullName evidence="2">Uncharacterized protein</fullName>
    </submittedName>
</protein>
<dbReference type="AlphaFoldDB" id="A0A5E6MUQ0"/>
<reference evidence="2" key="1">
    <citation type="submission" date="2019-09" db="EMBL/GenBank/DDBJ databases">
        <authorList>
            <person name="Chandra G."/>
            <person name="Truman W A."/>
        </authorList>
    </citation>
    <scope>NUCLEOTIDE SEQUENCE</scope>
    <source>
        <strain evidence="2">PS683</strain>
    </source>
</reference>
<evidence type="ECO:0000256" key="1">
    <source>
        <dbReference type="SAM" id="MobiDB-lite"/>
    </source>
</evidence>
<feature type="compositionally biased region" description="Basic and acidic residues" evidence="1">
    <location>
        <begin position="341"/>
        <end position="355"/>
    </location>
</feature>
<evidence type="ECO:0000313" key="2">
    <source>
        <dbReference type="EMBL" id="VVM15166.1"/>
    </source>
</evidence>
<feature type="compositionally biased region" description="Polar residues" evidence="1">
    <location>
        <begin position="359"/>
        <end position="368"/>
    </location>
</feature>
<feature type="region of interest" description="Disordered" evidence="1">
    <location>
        <begin position="339"/>
        <end position="368"/>
    </location>
</feature>
<name>A0A5E6MUQ0_PSEFL</name>
<gene>
    <name evidence="2" type="ORF">PS683_03481</name>
</gene>
<feature type="region of interest" description="Disordered" evidence="1">
    <location>
        <begin position="153"/>
        <end position="177"/>
    </location>
</feature>
<dbReference type="EMBL" id="LR700645">
    <property type="protein sequence ID" value="VVM15166.1"/>
    <property type="molecule type" value="Genomic_DNA"/>
</dbReference>
<proteinExistence type="predicted"/>